<dbReference type="PANTHER" id="PTHR46268">
    <property type="entry name" value="STRESS RESPONSE PROTEIN NHAX"/>
    <property type="match status" value="1"/>
</dbReference>
<dbReference type="AlphaFoldDB" id="A0A1Q9LRW7"/>
<feature type="domain" description="UspA" evidence="2">
    <location>
        <begin position="6"/>
        <end position="143"/>
    </location>
</feature>
<gene>
    <name evidence="3" type="ORF">BJP25_12050</name>
</gene>
<organism evidence="3 4">
    <name type="scientific">Actinokineospora bangkokensis</name>
    <dbReference type="NCBI Taxonomy" id="1193682"/>
    <lineage>
        <taxon>Bacteria</taxon>
        <taxon>Bacillati</taxon>
        <taxon>Actinomycetota</taxon>
        <taxon>Actinomycetes</taxon>
        <taxon>Pseudonocardiales</taxon>
        <taxon>Pseudonocardiaceae</taxon>
        <taxon>Actinokineospora</taxon>
    </lineage>
</organism>
<dbReference type="CDD" id="cd00293">
    <property type="entry name" value="USP-like"/>
    <property type="match status" value="1"/>
</dbReference>
<dbReference type="PRINTS" id="PR01438">
    <property type="entry name" value="UNVRSLSTRESS"/>
</dbReference>
<comment type="similarity">
    <text evidence="1">Belongs to the universal stress protein A family.</text>
</comment>
<evidence type="ECO:0000313" key="4">
    <source>
        <dbReference type="Proteomes" id="UP000186040"/>
    </source>
</evidence>
<dbReference type="Gene3D" id="3.40.50.620">
    <property type="entry name" value="HUPs"/>
    <property type="match status" value="1"/>
</dbReference>
<dbReference type="PANTHER" id="PTHR46268:SF6">
    <property type="entry name" value="UNIVERSAL STRESS PROTEIN UP12"/>
    <property type="match status" value="1"/>
</dbReference>
<keyword evidence="4" id="KW-1185">Reference proteome</keyword>
<sequence length="148" mass="15153">MRAGGIVVGYDGSAAGTAALRWALAEARRRAARVTAALVSEPDTAFVPAMAMGLNPHGARRARRALALAVEEVVLDTPGTTPAVRVDTAELTGRSGQVLARAARGADLLVIGAHHRRPRLADGVGAFAADVIRHAGCPVVVVPATGRP</sequence>
<protein>
    <recommendedName>
        <fullName evidence="2">UspA domain-containing protein</fullName>
    </recommendedName>
</protein>
<dbReference type="STRING" id="1193682.BJP25_12050"/>
<dbReference type="InterPro" id="IPR014729">
    <property type="entry name" value="Rossmann-like_a/b/a_fold"/>
</dbReference>
<dbReference type="SUPFAM" id="SSF52402">
    <property type="entry name" value="Adenine nucleotide alpha hydrolases-like"/>
    <property type="match status" value="1"/>
</dbReference>
<proteinExistence type="inferred from homology"/>
<dbReference type="Pfam" id="PF00582">
    <property type="entry name" value="Usp"/>
    <property type="match status" value="1"/>
</dbReference>
<dbReference type="Proteomes" id="UP000186040">
    <property type="component" value="Unassembled WGS sequence"/>
</dbReference>
<reference evidence="3 4" key="1">
    <citation type="submission" date="2016-10" db="EMBL/GenBank/DDBJ databases">
        <title>The Draft Genome Sequence of Actinokineospora bangkokensis 44EHWT reveals the biosynthetic pathway of antifungal compounds Thailandins with unusual extender unit butylmalonyl-CoA.</title>
        <authorList>
            <person name="Greule A."/>
            <person name="Intra B."/>
            <person name="Flemming S."/>
            <person name="Rommel M.G."/>
            <person name="Panbangred W."/>
            <person name="Bechthold A."/>
        </authorList>
    </citation>
    <scope>NUCLEOTIDE SEQUENCE [LARGE SCALE GENOMIC DNA]</scope>
    <source>
        <strain evidence="3 4">44EHW</strain>
    </source>
</reference>
<evidence type="ECO:0000313" key="3">
    <source>
        <dbReference type="EMBL" id="OLR94753.1"/>
    </source>
</evidence>
<dbReference type="InterPro" id="IPR006016">
    <property type="entry name" value="UspA"/>
</dbReference>
<evidence type="ECO:0000256" key="1">
    <source>
        <dbReference type="ARBA" id="ARBA00008791"/>
    </source>
</evidence>
<dbReference type="EMBL" id="MKQR01000007">
    <property type="protein sequence ID" value="OLR94753.1"/>
    <property type="molecule type" value="Genomic_DNA"/>
</dbReference>
<name>A0A1Q9LRW7_9PSEU</name>
<comment type="caution">
    <text evidence="3">The sequence shown here is derived from an EMBL/GenBank/DDBJ whole genome shotgun (WGS) entry which is preliminary data.</text>
</comment>
<evidence type="ECO:0000259" key="2">
    <source>
        <dbReference type="Pfam" id="PF00582"/>
    </source>
</evidence>
<accession>A0A1Q9LRW7</accession>
<dbReference type="InterPro" id="IPR006015">
    <property type="entry name" value="Universal_stress_UspA"/>
</dbReference>